<dbReference type="EMBL" id="LAZR01013456">
    <property type="protein sequence ID" value="KKM21892.1"/>
    <property type="molecule type" value="Genomic_DNA"/>
</dbReference>
<reference evidence="1" key="1">
    <citation type="journal article" date="2015" name="Nature">
        <title>Complex archaea that bridge the gap between prokaryotes and eukaryotes.</title>
        <authorList>
            <person name="Spang A."/>
            <person name="Saw J.H."/>
            <person name="Jorgensen S.L."/>
            <person name="Zaremba-Niedzwiedzka K."/>
            <person name="Martijn J."/>
            <person name="Lind A.E."/>
            <person name="van Eijk R."/>
            <person name="Schleper C."/>
            <person name="Guy L."/>
            <person name="Ettema T.J."/>
        </authorList>
    </citation>
    <scope>NUCLEOTIDE SEQUENCE</scope>
</reference>
<comment type="caution">
    <text evidence="1">The sequence shown here is derived from an EMBL/GenBank/DDBJ whole genome shotgun (WGS) entry which is preliminary data.</text>
</comment>
<dbReference type="AlphaFoldDB" id="A0A0F9I2W4"/>
<organism evidence="1">
    <name type="scientific">marine sediment metagenome</name>
    <dbReference type="NCBI Taxonomy" id="412755"/>
    <lineage>
        <taxon>unclassified sequences</taxon>
        <taxon>metagenomes</taxon>
        <taxon>ecological metagenomes</taxon>
    </lineage>
</organism>
<proteinExistence type="predicted"/>
<accession>A0A0F9I2W4</accession>
<name>A0A0F9I2W4_9ZZZZ</name>
<protein>
    <submittedName>
        <fullName evidence="1">Uncharacterized protein</fullName>
    </submittedName>
</protein>
<feature type="non-terminal residue" evidence="1">
    <location>
        <position position="222"/>
    </location>
</feature>
<gene>
    <name evidence="1" type="ORF">LCGC14_1630900</name>
</gene>
<evidence type="ECO:0000313" key="1">
    <source>
        <dbReference type="EMBL" id="KKM21892.1"/>
    </source>
</evidence>
<sequence>MSEIFVNSGEDSKNFSTPTPRLQGLFLPSMDNPLAVDGLGIVTPWGGGGTARKYTEYGYVPEQNIQLNDLASSLIPAEGGGFSFGLEGPQGLRGFPGQRGLPGIITVLGLNLPTNSNFVAALPHNIDQINALGTAVDKLAYTDSYGEFYSDFVWTERMTTILGDAALKDTCDSQTLFFNFPHATTEKIGQTITPTEAYTLETIKFYAKYRSGDPGTCYVSLQ</sequence>